<comment type="caution">
    <text evidence="2">The sequence shown here is derived from an EMBL/GenBank/DDBJ whole genome shotgun (WGS) entry which is preliminary data.</text>
</comment>
<dbReference type="NCBIfam" id="TIGR01615">
    <property type="entry name" value="A_thal_3542"/>
    <property type="match status" value="1"/>
</dbReference>
<evidence type="ECO:0000313" key="2">
    <source>
        <dbReference type="EMBL" id="PON61408.1"/>
    </source>
</evidence>
<dbReference type="InterPro" id="IPR006502">
    <property type="entry name" value="PDDEXK-like"/>
</dbReference>
<dbReference type="AlphaFoldDB" id="A0A2P5CK26"/>
<evidence type="ECO:0000256" key="1">
    <source>
        <dbReference type="SAM" id="MobiDB-lite"/>
    </source>
</evidence>
<feature type="compositionally biased region" description="Acidic residues" evidence="1">
    <location>
        <begin position="87"/>
        <end position="98"/>
    </location>
</feature>
<dbReference type="PANTHER" id="PTHR31579">
    <property type="entry name" value="OS03G0796600 PROTEIN"/>
    <property type="match status" value="1"/>
</dbReference>
<dbReference type="PANTHER" id="PTHR31579:SF2">
    <property type="entry name" value="DUF506 FAMILY PROTEIN"/>
    <property type="match status" value="1"/>
</dbReference>
<dbReference type="STRING" id="63057.A0A2P5CK26"/>
<dbReference type="EMBL" id="JXTC01000356">
    <property type="protein sequence ID" value="PON61408.1"/>
    <property type="molecule type" value="Genomic_DNA"/>
</dbReference>
<dbReference type="OrthoDB" id="1193826at2759"/>
<name>A0A2P5CK26_TREOI</name>
<keyword evidence="3" id="KW-1185">Reference proteome</keyword>
<evidence type="ECO:0000313" key="3">
    <source>
        <dbReference type="Proteomes" id="UP000237000"/>
    </source>
</evidence>
<accession>A0A2P5CK26</accession>
<reference evidence="3" key="1">
    <citation type="submission" date="2016-06" db="EMBL/GenBank/DDBJ databases">
        <title>Parallel loss of symbiosis genes in relatives of nitrogen-fixing non-legume Parasponia.</title>
        <authorList>
            <person name="Van Velzen R."/>
            <person name="Holmer R."/>
            <person name="Bu F."/>
            <person name="Rutten L."/>
            <person name="Van Zeijl A."/>
            <person name="Liu W."/>
            <person name="Santuari L."/>
            <person name="Cao Q."/>
            <person name="Sharma T."/>
            <person name="Shen D."/>
            <person name="Roswanjaya Y."/>
            <person name="Wardhani T."/>
            <person name="Kalhor M.S."/>
            <person name="Jansen J."/>
            <person name="Van den Hoogen J."/>
            <person name="Gungor B."/>
            <person name="Hartog M."/>
            <person name="Hontelez J."/>
            <person name="Verver J."/>
            <person name="Yang W.-C."/>
            <person name="Schijlen E."/>
            <person name="Repin R."/>
            <person name="Schilthuizen M."/>
            <person name="Schranz E."/>
            <person name="Heidstra R."/>
            <person name="Miyata K."/>
            <person name="Fedorova E."/>
            <person name="Kohlen W."/>
            <person name="Bisseling T."/>
            <person name="Smit S."/>
            <person name="Geurts R."/>
        </authorList>
    </citation>
    <scope>NUCLEOTIDE SEQUENCE [LARGE SCALE GENOMIC DNA]</scope>
    <source>
        <strain evidence="3">cv. RG33-2</strain>
    </source>
</reference>
<protein>
    <submittedName>
        <fullName evidence="2">Uncharacterized protein</fullName>
    </submittedName>
</protein>
<dbReference type="InParanoid" id="A0A2P5CK26"/>
<feature type="region of interest" description="Disordered" evidence="1">
    <location>
        <begin position="68"/>
        <end position="99"/>
    </location>
</feature>
<organism evidence="2 3">
    <name type="scientific">Trema orientale</name>
    <name type="common">Charcoal tree</name>
    <name type="synonym">Celtis orientalis</name>
    <dbReference type="NCBI Taxonomy" id="63057"/>
    <lineage>
        <taxon>Eukaryota</taxon>
        <taxon>Viridiplantae</taxon>
        <taxon>Streptophyta</taxon>
        <taxon>Embryophyta</taxon>
        <taxon>Tracheophyta</taxon>
        <taxon>Spermatophyta</taxon>
        <taxon>Magnoliopsida</taxon>
        <taxon>eudicotyledons</taxon>
        <taxon>Gunneridae</taxon>
        <taxon>Pentapetalae</taxon>
        <taxon>rosids</taxon>
        <taxon>fabids</taxon>
        <taxon>Rosales</taxon>
        <taxon>Cannabaceae</taxon>
        <taxon>Trema</taxon>
    </lineage>
</organism>
<sequence length="347" mass="39231">MAAGAGSNPRILSNSRGSKLDEDDHKLWFQLNNRDHQERHHHHHQQQQESFFSDTFFGFLDGDDQGWPESCGGSDYGRSQAEGGEFYGDDQDDEEEKDDSIINDKKFWENQQQLLLSTLRRTSSLETRIRSITKEAIKESQISGREYCGCGRGRPVMANNNCKSCLMRDVSSRIRNDGYNSAVCKSKWRSSPDIPSGDHTFVDVVESSSSKRGEVRVIIEVNLRAEFEMARASEEYNRLVQRLPEVFVGKVERLHSVIKIMCSAAKKCMKEKKMHLAPWRKHQYMQAKWLAACERNTSSSGLLSVGGGESGGRHNSPKPRVGVRASMLTVDLLEMMPNMHCKAVAVV</sequence>
<gene>
    <name evidence="2" type="ORF">TorRG33x02_282320</name>
</gene>
<dbReference type="Proteomes" id="UP000237000">
    <property type="component" value="Unassembled WGS sequence"/>
</dbReference>
<dbReference type="Pfam" id="PF04720">
    <property type="entry name" value="PDDEXK_6"/>
    <property type="match status" value="1"/>
</dbReference>
<proteinExistence type="predicted"/>